<accession>A0A432ZU94</accession>
<keyword evidence="1" id="KW-0812">Transmembrane</keyword>
<dbReference type="RefSeq" id="WP_126840856.1">
    <property type="nucleotide sequence ID" value="NZ_PIQH01000001.1"/>
</dbReference>
<reference evidence="2 3" key="1">
    <citation type="journal article" date="2011" name="Front. Microbiol.">
        <title>Genomic signatures of strain selection and enhancement in Bacillus atrophaeus var. globigii, a historical biowarfare simulant.</title>
        <authorList>
            <person name="Gibbons H.S."/>
            <person name="Broomall S.M."/>
            <person name="McNew L.A."/>
            <person name="Daligault H."/>
            <person name="Chapman C."/>
            <person name="Bruce D."/>
            <person name="Karavis M."/>
            <person name="Krepps M."/>
            <person name="McGregor P.A."/>
            <person name="Hong C."/>
            <person name="Park K.H."/>
            <person name="Akmal A."/>
            <person name="Feldman A."/>
            <person name="Lin J.S."/>
            <person name="Chang W.E."/>
            <person name="Higgs B.W."/>
            <person name="Demirev P."/>
            <person name="Lindquist J."/>
            <person name="Liem A."/>
            <person name="Fochler E."/>
            <person name="Read T.D."/>
            <person name="Tapia R."/>
            <person name="Johnson S."/>
            <person name="Bishop-Lilly K.A."/>
            <person name="Detter C."/>
            <person name="Han C."/>
            <person name="Sozhamannan S."/>
            <person name="Rosenzweig C.N."/>
            <person name="Skowronski E.W."/>
        </authorList>
    </citation>
    <scope>NUCLEOTIDE SEQUENCE [LARGE SCALE GENOMIC DNA]</scope>
    <source>
        <strain evidence="2 3">CC-PW-9</strain>
    </source>
</reference>
<feature type="transmembrane region" description="Helical" evidence="1">
    <location>
        <begin position="101"/>
        <end position="125"/>
    </location>
</feature>
<dbReference type="Proteomes" id="UP000287996">
    <property type="component" value="Unassembled WGS sequence"/>
</dbReference>
<evidence type="ECO:0000256" key="1">
    <source>
        <dbReference type="SAM" id="Phobius"/>
    </source>
</evidence>
<keyword evidence="1" id="KW-0472">Membrane</keyword>
<name>A0A432ZU94_9GAMM</name>
<dbReference type="EMBL" id="PIQH01000001">
    <property type="protein sequence ID" value="RUO81515.1"/>
    <property type="molecule type" value="Genomic_DNA"/>
</dbReference>
<dbReference type="AlphaFoldDB" id="A0A432ZU94"/>
<proteinExistence type="predicted"/>
<protein>
    <recommendedName>
        <fullName evidence="4">Two component regulator three Y domain-containing protein</fullName>
    </recommendedName>
</protein>
<dbReference type="OrthoDB" id="6194313at2"/>
<organism evidence="2 3">
    <name type="scientific">Idiomarina tyrosinivorans</name>
    <dbReference type="NCBI Taxonomy" id="1445662"/>
    <lineage>
        <taxon>Bacteria</taxon>
        <taxon>Pseudomonadati</taxon>
        <taxon>Pseudomonadota</taxon>
        <taxon>Gammaproteobacteria</taxon>
        <taxon>Alteromonadales</taxon>
        <taxon>Idiomarinaceae</taxon>
        <taxon>Idiomarina</taxon>
    </lineage>
</organism>
<evidence type="ECO:0008006" key="4">
    <source>
        <dbReference type="Google" id="ProtNLM"/>
    </source>
</evidence>
<keyword evidence="1" id="KW-1133">Transmembrane helix</keyword>
<gene>
    <name evidence="2" type="ORF">CWI84_01795</name>
</gene>
<evidence type="ECO:0000313" key="3">
    <source>
        <dbReference type="Proteomes" id="UP000287996"/>
    </source>
</evidence>
<keyword evidence="3" id="KW-1185">Reference proteome</keyword>
<evidence type="ECO:0000313" key="2">
    <source>
        <dbReference type="EMBL" id="RUO81515.1"/>
    </source>
</evidence>
<sequence length="139" mass="15107">MLVFAFSSSVQAQQLQLDVPTAPVNEGYFTVSVSGMDNTSGLFIEVANDPQFTQNYQKIPALGDFTQLSLSGFDDGTYYLRAMADGQHSAVQTVTVEHYPLWQALSLFAAGAALFALLVVSLLLLHRNAYRSPNNGAQQ</sequence>
<comment type="caution">
    <text evidence="2">The sequence shown here is derived from an EMBL/GenBank/DDBJ whole genome shotgun (WGS) entry which is preliminary data.</text>
</comment>